<feature type="compositionally biased region" description="Basic residues" evidence="2">
    <location>
        <begin position="241"/>
        <end position="256"/>
    </location>
</feature>
<feature type="compositionally biased region" description="Polar residues" evidence="2">
    <location>
        <begin position="206"/>
        <end position="223"/>
    </location>
</feature>
<sequence>MDHLPDTPSDSDHIAGLAQQIASLTQQVAGLTQQIAGQAQQKAGNDQQIAGLLQQIAGQAQQISTMQSRISALEMQNAALGGSTSLPPQQSALAHMTPNRSLVPLSIDVAAGSYNGIATPLNTSVFEDGEMQAAQGTKTASATVAAAAAAAANKHNPSQSQPENNPGNRTRASSVRKESKLADDDISLFPDDSIMDVLQPERRQRSNGAASAENSHLSPASRRSQVHRRYSRSPSATNRSYKSRYRSRFGHSRSRSRTQNYGYSRGRSRSRSRSRDRRNSYGYAQSSSFGYRRADSGRDLSRNANERDEFGRDRTRTHNRKMTNASGDSHKDDNSEWLVVDLACTDKKTSHFGQDPVMPTSVKQLSGEKTTLTSYDKVCAWKQESAEDAKLDHDNGKWSSSERLSLSPKELQKLRKPSQSQSGNSVFVIDTSRDDSLGKKAVEKSASPAARLSSPYGIDAGSFTDKSNTNSHDDDGDDDDTDNPLSMLRSKSFSSRSTLQLTDSSGLAVTSDRLSMLWSVCAWLPLDCLDTYYEKMFKTNLYSNNSKSQIKGFIRGLEQFAERKVSISLSYQILIFKSGSHLKRLSNNQQIFVWSPVPEPVLFFYLVTTVLQPLGIHQGDTIVKLWKDEFGGTPVGLTTVKDPLGAGWTKWEDIRTLWNAAINWLCSLAYQVTNLGKPYLIKKLTNWDGKVSNICANAQQRFSSIGGQQGSADEHQQQCGTECERPFEQQQQQRIRTSSLLGIGRPLVTSKRTRRYHSIAILTESTPLMMEQGEEFFAPPPRPRRNQRTRKGSRDNKADGSVAVGSMGVREKERRNFTAPSFARALGLQALAEVEVEAEVENGSGSTRASSGGSTVCSRAAGCKTVAELAQEWEHAAAGSAEKQRRGEGVKQQNIR</sequence>
<feature type="region of interest" description="Disordered" evidence="2">
    <location>
        <begin position="876"/>
        <end position="896"/>
    </location>
</feature>
<proteinExistence type="predicted"/>
<evidence type="ECO:0000313" key="3">
    <source>
        <dbReference type="EMBL" id="KAJ1648267.1"/>
    </source>
</evidence>
<feature type="compositionally biased region" description="Basic residues" evidence="2">
    <location>
        <begin position="266"/>
        <end position="276"/>
    </location>
</feature>
<feature type="coiled-coil region" evidence="1">
    <location>
        <begin position="14"/>
        <end position="41"/>
    </location>
</feature>
<feature type="region of interest" description="Disordered" evidence="2">
    <location>
        <begin position="389"/>
        <end position="487"/>
    </location>
</feature>
<dbReference type="AlphaFoldDB" id="A0A9W8CLJ4"/>
<evidence type="ECO:0000256" key="2">
    <source>
        <dbReference type="SAM" id="MobiDB-lite"/>
    </source>
</evidence>
<feature type="compositionally biased region" description="Basic and acidic residues" evidence="2">
    <location>
        <begin position="431"/>
        <end position="443"/>
    </location>
</feature>
<accession>A0A9W8CLJ4</accession>
<evidence type="ECO:0000256" key="1">
    <source>
        <dbReference type="SAM" id="Coils"/>
    </source>
</evidence>
<reference evidence="3" key="1">
    <citation type="submission" date="2022-07" db="EMBL/GenBank/DDBJ databases">
        <title>Phylogenomic reconstructions and comparative analyses of Kickxellomycotina fungi.</title>
        <authorList>
            <person name="Reynolds N.K."/>
            <person name="Stajich J.E."/>
            <person name="Barry K."/>
            <person name="Grigoriev I.V."/>
            <person name="Crous P."/>
            <person name="Smith M.E."/>
        </authorList>
    </citation>
    <scope>NUCLEOTIDE SEQUENCE</scope>
    <source>
        <strain evidence="3">NBRC 105413</strain>
    </source>
</reference>
<name>A0A9W8CLJ4_9FUNG</name>
<feature type="compositionally biased region" description="Polar residues" evidence="2">
    <location>
        <begin position="155"/>
        <end position="173"/>
    </location>
</feature>
<comment type="caution">
    <text evidence="3">The sequence shown here is derived from an EMBL/GenBank/DDBJ whole genome shotgun (WGS) entry which is preliminary data.</text>
</comment>
<dbReference type="EMBL" id="JANBOH010000008">
    <property type="protein sequence ID" value="KAJ1648267.1"/>
    <property type="molecule type" value="Genomic_DNA"/>
</dbReference>
<keyword evidence="1" id="KW-0175">Coiled coil</keyword>
<feature type="compositionally biased region" description="Basic residues" evidence="2">
    <location>
        <begin position="782"/>
        <end position="791"/>
    </location>
</feature>
<feature type="compositionally biased region" description="Basic and acidic residues" evidence="2">
    <location>
        <begin position="292"/>
        <end position="316"/>
    </location>
</feature>
<feature type="region of interest" description="Disordered" evidence="2">
    <location>
        <begin position="775"/>
        <end position="805"/>
    </location>
</feature>
<organism evidence="3 4">
    <name type="scientific">Coemansia asiatica</name>
    <dbReference type="NCBI Taxonomy" id="1052880"/>
    <lineage>
        <taxon>Eukaryota</taxon>
        <taxon>Fungi</taxon>
        <taxon>Fungi incertae sedis</taxon>
        <taxon>Zoopagomycota</taxon>
        <taxon>Kickxellomycotina</taxon>
        <taxon>Kickxellomycetes</taxon>
        <taxon>Kickxellales</taxon>
        <taxon>Kickxellaceae</taxon>
        <taxon>Coemansia</taxon>
    </lineage>
</organism>
<keyword evidence="4" id="KW-1185">Reference proteome</keyword>
<feature type="region of interest" description="Disordered" evidence="2">
    <location>
        <begin position="149"/>
        <end position="332"/>
    </location>
</feature>
<dbReference type="Gene3D" id="1.20.5.340">
    <property type="match status" value="1"/>
</dbReference>
<protein>
    <submittedName>
        <fullName evidence="3">Uncharacterized protein</fullName>
    </submittedName>
</protein>
<dbReference type="Proteomes" id="UP001145021">
    <property type="component" value="Unassembled WGS sequence"/>
</dbReference>
<gene>
    <name evidence="3" type="ORF">LPJ64_000423</name>
</gene>
<evidence type="ECO:0000313" key="4">
    <source>
        <dbReference type="Proteomes" id="UP001145021"/>
    </source>
</evidence>